<keyword evidence="1" id="KW-1133">Transmembrane helix</keyword>
<reference evidence="3" key="1">
    <citation type="submission" date="2019-04" db="EMBL/GenBank/DDBJ databases">
        <title>Whole genome sequencing of oral phylogroup 2 treponemes.</title>
        <authorList>
            <person name="Chan Y."/>
            <person name="Zeng H.H."/>
            <person name="Yu X.L."/>
            <person name="Leung W.K."/>
            <person name="Watt R.M."/>
        </authorList>
    </citation>
    <scope>NUCLEOTIDE SEQUENCE</scope>
    <source>
        <strain evidence="3">OMZ 835</strain>
        <strain evidence="2">OMZ 847</strain>
    </source>
</reference>
<protein>
    <submittedName>
        <fullName evidence="3">Uncharacterized protein</fullName>
    </submittedName>
</protein>
<gene>
    <name evidence="3" type="ORF">E4N74_11775</name>
    <name evidence="2" type="ORF">E4N76_12805</name>
</gene>
<feature type="transmembrane region" description="Helical" evidence="1">
    <location>
        <begin position="182"/>
        <end position="199"/>
    </location>
</feature>
<feature type="transmembrane region" description="Helical" evidence="1">
    <location>
        <begin position="211"/>
        <end position="234"/>
    </location>
</feature>
<dbReference type="AlphaFoldDB" id="A0AAE9MXF5"/>
<feature type="transmembrane region" description="Helical" evidence="1">
    <location>
        <begin position="156"/>
        <end position="176"/>
    </location>
</feature>
<evidence type="ECO:0000313" key="2">
    <source>
        <dbReference type="EMBL" id="UTY29743.1"/>
    </source>
</evidence>
<feature type="transmembrane region" description="Helical" evidence="1">
    <location>
        <begin position="257"/>
        <end position="278"/>
    </location>
</feature>
<accession>A0AAE9MXF5</accession>
<evidence type="ECO:0000313" key="3">
    <source>
        <dbReference type="EMBL" id="UTY34602.1"/>
    </source>
</evidence>
<organism evidence="3 4">
    <name type="scientific">Treponema putidum</name>
    <dbReference type="NCBI Taxonomy" id="221027"/>
    <lineage>
        <taxon>Bacteria</taxon>
        <taxon>Pseudomonadati</taxon>
        <taxon>Spirochaetota</taxon>
        <taxon>Spirochaetia</taxon>
        <taxon>Spirochaetales</taxon>
        <taxon>Treponemataceae</taxon>
        <taxon>Treponema</taxon>
    </lineage>
</organism>
<dbReference type="RefSeq" id="WP_255805357.1">
    <property type="nucleotide sequence ID" value="NZ_CP038802.1"/>
</dbReference>
<evidence type="ECO:0000256" key="1">
    <source>
        <dbReference type="SAM" id="Phobius"/>
    </source>
</evidence>
<keyword evidence="1" id="KW-0812">Transmembrane</keyword>
<keyword evidence="1" id="KW-0472">Membrane</keyword>
<dbReference type="EMBL" id="CP038804">
    <property type="protein sequence ID" value="UTY34602.1"/>
    <property type="molecule type" value="Genomic_DNA"/>
</dbReference>
<dbReference type="EMBL" id="CP038802">
    <property type="protein sequence ID" value="UTY29743.1"/>
    <property type="molecule type" value="Genomic_DNA"/>
</dbReference>
<keyword evidence="5" id="KW-1185">Reference proteome</keyword>
<dbReference type="Proteomes" id="UP001059401">
    <property type="component" value="Chromosome"/>
</dbReference>
<evidence type="ECO:0000313" key="4">
    <source>
        <dbReference type="Proteomes" id="UP001058682"/>
    </source>
</evidence>
<dbReference type="Proteomes" id="UP001058682">
    <property type="component" value="Chromosome"/>
</dbReference>
<proteinExistence type="predicted"/>
<evidence type="ECO:0000313" key="5">
    <source>
        <dbReference type="Proteomes" id="UP001059401"/>
    </source>
</evidence>
<name>A0AAE9MXF5_9SPIR</name>
<sequence length="299" mass="33467">MTDNISKILSGFFFKDVNGIWTGSIGRNKFLVRQDKLTDQELVLKTSCAVRGSKGDLFGFLDEQKQKGKIKNFNMDENLLSLTYACGDNDSEFEFFLKNLSDILTKLESQDVCFSCNKIRETNTYKIKDVPTLLCSECVENFKTKMEKVNNEPNNYLTGALCCIIGALAGSVAWILIGYFGFYASIAGYFIAYSAFYGYNFGKGKATKTGVIINIFAIVFALLFAEYIGLFLAVKKEVSLDFLSFVKLSPVFFFDSAFIKSILPSLGLGFLFAGLGSYRIIKDMFKKANELSDISIERI</sequence>